<keyword evidence="8 16" id="KW-0479">Metal-binding</keyword>
<reference evidence="19" key="2">
    <citation type="journal article" date="2020" name="Parasit. Vectors">
        <title>Molecular phylogenetics and mitogenomics of three avian dicrocoeliids (Digenea: Dicrocoeliidae) and comparison with mammalian dicrocoeliids.</title>
        <authorList>
            <person name="Suleman"/>
            <person name="Khan M.S."/>
            <person name="Tkach V.V."/>
            <person name="Muhammad N."/>
            <person name="Zhang D."/>
            <person name="Zhu X.Q."/>
            <person name="Ma J."/>
        </authorList>
    </citation>
    <scope>NUCLEOTIDE SEQUENCE</scope>
    <source>
        <strain evidence="19">PakDv2</strain>
    </source>
</reference>
<dbReference type="EMBL" id="MK685274">
    <property type="protein sequence ID" value="QIX04650.1"/>
    <property type="molecule type" value="Genomic_DNA"/>
</dbReference>
<evidence type="ECO:0000313" key="19">
    <source>
        <dbReference type="EMBL" id="QIX04650.1"/>
    </source>
</evidence>
<dbReference type="InterPro" id="IPR027387">
    <property type="entry name" value="Cytb/b6-like_sf"/>
</dbReference>
<dbReference type="InterPro" id="IPR036150">
    <property type="entry name" value="Cyt_b/b6_C_sf"/>
</dbReference>
<evidence type="ECO:0000256" key="6">
    <source>
        <dbReference type="ARBA" id="ARBA00022660"/>
    </source>
</evidence>
<dbReference type="GO" id="GO:0016491">
    <property type="term" value="F:oxidoreductase activity"/>
    <property type="evidence" value="ECO:0007669"/>
    <property type="project" value="UniProtKB-UniRule"/>
</dbReference>
<feature type="transmembrane region" description="Helical" evidence="16">
    <location>
        <begin position="167"/>
        <end position="191"/>
    </location>
</feature>
<keyword evidence="12 16" id="KW-0408">Iron</keyword>
<dbReference type="PROSITE" id="PS51003">
    <property type="entry name" value="CYTB_CTER"/>
    <property type="match status" value="1"/>
</dbReference>
<evidence type="ECO:0000256" key="14">
    <source>
        <dbReference type="ARBA" id="ARBA00023128"/>
    </source>
</evidence>
<keyword evidence="9" id="KW-0999">Mitochondrion inner membrane</keyword>
<evidence type="ECO:0000256" key="11">
    <source>
        <dbReference type="ARBA" id="ARBA00022989"/>
    </source>
</evidence>
<evidence type="ECO:0000256" key="8">
    <source>
        <dbReference type="ARBA" id="ARBA00022723"/>
    </source>
</evidence>
<comment type="cofactor">
    <cofactor evidence="16">
        <name>heme b</name>
        <dbReference type="ChEBI" id="CHEBI:60344"/>
    </cofactor>
    <text evidence="16">Binds 2 heme groups non-covalently.</text>
</comment>
<evidence type="ECO:0000256" key="2">
    <source>
        <dbReference type="ARBA" id="ARBA00004448"/>
    </source>
</evidence>
<evidence type="ECO:0000256" key="12">
    <source>
        <dbReference type="ARBA" id="ARBA00023004"/>
    </source>
</evidence>
<keyword evidence="11 16" id="KW-1133">Transmembrane helix</keyword>
<evidence type="ECO:0000256" key="16">
    <source>
        <dbReference type="RuleBase" id="RU362117"/>
    </source>
</evidence>
<dbReference type="GO" id="GO:0006122">
    <property type="term" value="P:mitochondrial electron transport, ubiquinol to cytochrome c"/>
    <property type="evidence" value="ECO:0007669"/>
    <property type="project" value="TreeGrafter"/>
</dbReference>
<keyword evidence="5 16" id="KW-0349">Heme</keyword>
<sequence length="371" mass="42125">MLSLFRLNVYDLPVNVSLNYLWCSGFMISGFMIVQVISGVVLSFLYVCGADVSFGCVMSLTNEGLFTWLVRYSHIWGVSFIFFFIFLHIGRALYYSSYSKLGVWNVGFVLYLLMMVEAFLGYILPWHQMSYWAVTVLTSVMDSVPLVGPAIYRFIVGGFSVNENTLIRVFSAHVCLAFVIVGLSVIHLFYLHKSGSNNPLFISSGYSDVVRFHSYFTVKDGFMFLVSAVCFVTLMWLCPDLVVDTEAYLAADPLVTPLSIKPEWYFLPFYAMLRSVESKLGGLILVMLFLFLLWLPTYNEACCYWDARQLVFWSLVSLFVLLGYLGACHPEYPYVLVGKVASVLLVILLFVFKGSWIVPYSGGLVWWPGFL</sequence>
<feature type="transmembrane region" description="Helical" evidence="16">
    <location>
        <begin position="280"/>
        <end position="298"/>
    </location>
</feature>
<dbReference type="GeneID" id="55288048"/>
<dbReference type="InterPro" id="IPR005797">
    <property type="entry name" value="Cyt_b/b6_N"/>
</dbReference>
<organism evidence="19">
    <name type="scientific">Lyperosomum longicauda</name>
    <dbReference type="NCBI Taxonomy" id="2714089"/>
    <lineage>
        <taxon>Eukaryota</taxon>
        <taxon>Metazoa</taxon>
        <taxon>Spiralia</taxon>
        <taxon>Lophotrochozoa</taxon>
        <taxon>Platyhelminthes</taxon>
        <taxon>Trematoda</taxon>
        <taxon>Digenea</taxon>
        <taxon>Plagiorchiida</taxon>
        <taxon>Xiphidiata</taxon>
        <taxon>Gorgoderoidea</taxon>
        <taxon>Dicrocoeliidae</taxon>
        <taxon>Lyperosomum</taxon>
    </lineage>
</organism>
<evidence type="ECO:0000256" key="4">
    <source>
        <dbReference type="ARBA" id="ARBA00022448"/>
    </source>
</evidence>
<keyword evidence="6 16" id="KW-0679">Respiratory chain</keyword>
<feature type="domain" description="Cytochrome b/b6 C-terminal region profile" evidence="18">
    <location>
        <begin position="202"/>
        <end position="366"/>
    </location>
</feature>
<dbReference type="InterPro" id="IPR005798">
    <property type="entry name" value="Cyt_b/b6_C"/>
</dbReference>
<dbReference type="PANTHER" id="PTHR19271:SF16">
    <property type="entry name" value="CYTOCHROME B"/>
    <property type="match status" value="1"/>
</dbReference>
<accession>A0A6H0YC00</accession>
<dbReference type="Gene3D" id="1.20.810.10">
    <property type="entry name" value="Cytochrome Bc1 Complex, Chain C"/>
    <property type="match status" value="1"/>
</dbReference>
<evidence type="ECO:0000256" key="10">
    <source>
        <dbReference type="ARBA" id="ARBA00022982"/>
    </source>
</evidence>
<evidence type="ECO:0000256" key="5">
    <source>
        <dbReference type="ARBA" id="ARBA00022617"/>
    </source>
</evidence>
<name>A0A6H0YC00_9TREM</name>
<dbReference type="InterPro" id="IPR016174">
    <property type="entry name" value="Di-haem_cyt_TM"/>
</dbReference>
<dbReference type="GO" id="GO:0046872">
    <property type="term" value="F:metal ion binding"/>
    <property type="evidence" value="ECO:0007669"/>
    <property type="project" value="UniProtKB-UniRule"/>
</dbReference>
<geneLocation type="mitochondrion" evidence="19"/>
<dbReference type="PANTHER" id="PTHR19271">
    <property type="entry name" value="CYTOCHROME B"/>
    <property type="match status" value="1"/>
</dbReference>
<dbReference type="SUPFAM" id="SSF81648">
    <property type="entry name" value="a domain/subunit of cytochrome bc1 complex (Ubiquinol-cytochrome c reductase)"/>
    <property type="match status" value="1"/>
</dbReference>
<feature type="transmembrane region" description="Helical" evidence="16">
    <location>
        <begin position="310"/>
        <end position="327"/>
    </location>
</feature>
<gene>
    <name evidence="19" type="primary">cytb</name>
</gene>
<dbReference type="GO" id="GO:0005743">
    <property type="term" value="C:mitochondrial inner membrane"/>
    <property type="evidence" value="ECO:0007669"/>
    <property type="project" value="UniProtKB-SubCell"/>
</dbReference>
<evidence type="ECO:0000256" key="9">
    <source>
        <dbReference type="ARBA" id="ARBA00022792"/>
    </source>
</evidence>
<keyword evidence="4 16" id="KW-0813">Transport</keyword>
<protein>
    <recommendedName>
        <fullName evidence="3 16">Cytochrome b</fullName>
    </recommendedName>
</protein>
<feature type="transmembrane region" description="Helical" evidence="16">
    <location>
        <begin position="101"/>
        <end position="124"/>
    </location>
</feature>
<feature type="transmembrane region" description="Helical" evidence="16">
    <location>
        <begin position="20"/>
        <end position="48"/>
    </location>
</feature>
<comment type="subcellular location">
    <subcellularLocation>
        <location evidence="2">Mitochondrion inner membrane</location>
        <topology evidence="2">Multi-pass membrane protein</topology>
    </subcellularLocation>
</comment>
<comment type="function">
    <text evidence="1 16">Component of the ubiquinol-cytochrome c reductase complex (complex III or cytochrome b-c1 complex) that is part of the mitochondrial respiratory chain. The b-c1 complex mediates electron transfer from ubiquinol to cytochrome c. Contributes to the generation of a proton gradient across the mitochondrial membrane that is then used for ATP synthesis.</text>
</comment>
<keyword evidence="13" id="KW-0830">Ubiquinone</keyword>
<evidence type="ECO:0000256" key="1">
    <source>
        <dbReference type="ARBA" id="ARBA00002566"/>
    </source>
</evidence>
<feature type="domain" description="Cytochrome b/b6 N-terminal region profile" evidence="17">
    <location>
        <begin position="1"/>
        <end position="200"/>
    </location>
</feature>
<keyword evidence="15 16" id="KW-0472">Membrane</keyword>
<evidence type="ECO:0000259" key="17">
    <source>
        <dbReference type="PROSITE" id="PS51002"/>
    </source>
</evidence>
<proteinExistence type="inferred from homology"/>
<dbReference type="PROSITE" id="PS51002">
    <property type="entry name" value="CYTB_NTER"/>
    <property type="match status" value="1"/>
</dbReference>
<feature type="transmembrane region" description="Helical" evidence="16">
    <location>
        <begin position="221"/>
        <end position="237"/>
    </location>
</feature>
<dbReference type="RefSeq" id="YP_009826140.1">
    <property type="nucleotide sequence ID" value="NC_048467.1"/>
</dbReference>
<keyword evidence="7 16" id="KW-0812">Transmembrane</keyword>
<dbReference type="AlphaFoldDB" id="A0A6H0YC00"/>
<reference evidence="19" key="1">
    <citation type="submission" date="2019-03" db="EMBL/GenBank/DDBJ databases">
        <authorList>
            <person name="Suleman S."/>
            <person name="Ma J."/>
            <person name="Tkach V.V."/>
            <person name="Khan M.S."/>
            <person name="Muhammad N."/>
            <person name="Zhu X.Q."/>
        </authorList>
    </citation>
    <scope>NUCLEOTIDE SEQUENCE</scope>
    <source>
        <strain evidence="19">PakDv2</strain>
    </source>
</reference>
<evidence type="ECO:0000256" key="15">
    <source>
        <dbReference type="ARBA" id="ARBA00023136"/>
    </source>
</evidence>
<dbReference type="Pfam" id="PF00033">
    <property type="entry name" value="Cytochrome_B"/>
    <property type="match status" value="1"/>
</dbReference>
<feature type="transmembrane region" description="Helical" evidence="16">
    <location>
        <begin position="69"/>
        <end position="89"/>
    </location>
</feature>
<keyword evidence="14 16" id="KW-0496">Mitochondrion</keyword>
<evidence type="ECO:0000259" key="18">
    <source>
        <dbReference type="PROSITE" id="PS51003"/>
    </source>
</evidence>
<dbReference type="GO" id="GO:0008121">
    <property type="term" value="F:quinol-cytochrome-c reductase activity"/>
    <property type="evidence" value="ECO:0007669"/>
    <property type="project" value="TreeGrafter"/>
</dbReference>
<evidence type="ECO:0000256" key="7">
    <source>
        <dbReference type="ARBA" id="ARBA00022692"/>
    </source>
</evidence>
<evidence type="ECO:0000256" key="13">
    <source>
        <dbReference type="ARBA" id="ARBA00023075"/>
    </source>
</evidence>
<comment type="similarity">
    <text evidence="16">Belongs to the cytochrome b family.</text>
</comment>
<dbReference type="SUPFAM" id="SSF81342">
    <property type="entry name" value="Transmembrane di-heme cytochromes"/>
    <property type="match status" value="1"/>
</dbReference>
<feature type="transmembrane region" description="Helical" evidence="16">
    <location>
        <begin position="131"/>
        <end position="155"/>
    </location>
</feature>
<feature type="transmembrane region" description="Helical" evidence="16">
    <location>
        <begin position="333"/>
        <end position="352"/>
    </location>
</feature>
<keyword evidence="10 16" id="KW-0249">Electron transport</keyword>
<evidence type="ECO:0000256" key="3">
    <source>
        <dbReference type="ARBA" id="ARBA00013531"/>
    </source>
</evidence>
<dbReference type="Pfam" id="PF00032">
    <property type="entry name" value="Cytochrom_B_C"/>
    <property type="match status" value="1"/>
</dbReference>